<comment type="caution">
    <text evidence="1">The sequence shown here is derived from an EMBL/GenBank/DDBJ whole genome shotgun (WGS) entry which is preliminary data.</text>
</comment>
<name>A0ABW0BIS8_9ACTN</name>
<gene>
    <name evidence="1" type="ORF">ACFPGP_09300</name>
</gene>
<dbReference type="RefSeq" id="WP_378589471.1">
    <property type="nucleotide sequence ID" value="NZ_JBHSKD010000008.1"/>
</dbReference>
<accession>A0ABW0BIS8</accession>
<evidence type="ECO:0000313" key="2">
    <source>
        <dbReference type="Proteomes" id="UP001596087"/>
    </source>
</evidence>
<proteinExistence type="predicted"/>
<evidence type="ECO:0000313" key="1">
    <source>
        <dbReference type="EMBL" id="MFC5176867.1"/>
    </source>
</evidence>
<reference evidence="2" key="1">
    <citation type="journal article" date="2019" name="Int. J. Syst. Evol. Microbiol.">
        <title>The Global Catalogue of Microorganisms (GCM) 10K type strain sequencing project: providing services to taxonomists for standard genome sequencing and annotation.</title>
        <authorList>
            <consortium name="The Broad Institute Genomics Platform"/>
            <consortium name="The Broad Institute Genome Sequencing Center for Infectious Disease"/>
            <person name="Wu L."/>
            <person name="Ma J."/>
        </authorList>
    </citation>
    <scope>NUCLEOTIDE SEQUENCE [LARGE SCALE GENOMIC DNA]</scope>
    <source>
        <strain evidence="2">DFY41</strain>
    </source>
</reference>
<organism evidence="1 2">
    <name type="scientific">Nocardioides taihuensis</name>
    <dbReference type="NCBI Taxonomy" id="1835606"/>
    <lineage>
        <taxon>Bacteria</taxon>
        <taxon>Bacillati</taxon>
        <taxon>Actinomycetota</taxon>
        <taxon>Actinomycetes</taxon>
        <taxon>Propionibacteriales</taxon>
        <taxon>Nocardioidaceae</taxon>
        <taxon>Nocardioides</taxon>
    </lineage>
</organism>
<keyword evidence="2" id="KW-1185">Reference proteome</keyword>
<evidence type="ECO:0008006" key="3">
    <source>
        <dbReference type="Google" id="ProtNLM"/>
    </source>
</evidence>
<dbReference type="EMBL" id="JBHSKD010000008">
    <property type="protein sequence ID" value="MFC5176867.1"/>
    <property type="molecule type" value="Genomic_DNA"/>
</dbReference>
<protein>
    <recommendedName>
        <fullName evidence="3">HypC/HybG/HupF family hydrogenase formation chaperone</fullName>
    </recommendedName>
</protein>
<dbReference type="Proteomes" id="UP001596087">
    <property type="component" value="Unassembled WGS sequence"/>
</dbReference>
<sequence>MELIDVPVTRLEGHEGTVEVSHRAAGCRRGLEFGEVVMLRGGDGQTCLARVADIAFELDDTVYHLEPVVPATVDGLNALLEELDLPGVAAPAPRDARTPDLSS</sequence>